<sequence>MSSRGQAPFVRWDGRGRPSAVTPGLRGSSTRKPCGHCSRRARRANGNYRAAERSPDVVRRSRGVPGFRAAVPVFETPERYVARTRTPDGHSDRERVRPFPYPLREFGIPTVSLLRKKPLERAVKEARGEGEQRLRRDLSALDLTILGVGVILGTGIFVLTGTVARNMAGPAVALSFVVAAAVCACAALCYAEFASSVPVAGSAYSYSYTALGELPAWIIGWALSLELTLATAVVAVGWSGYLQSMLNSVGLHLPAALSGGDDAVLNLPAALLVLVLGAVLIVGGKLSKGVTNVLVGIKFAIVLLVIIAGLFFIDTDNYHPFVPEAQHTAKVSGLQAPVLQLLTGITPTAFGVAGILSAAAMVFFAYIGFDMVATSAEETRRPQRDLPIGIIASLVVVTVLYVAVCLVVTGMQHYSQLSVKAPLADAFTAKGHPFFATIISLGAVVGLAAVSLICFRSQSRVIFAMARDGLLPKALYKVDPKHGTPKINLVVLAVIMAALAAFMKFDVLAEMVNIGTLFAFAAVSASVLILRRTAPDLPRAFRTPWVPFIPLVSLLCCLYLMLNLQLITWVGFLVWLAVGLALYFGYGRRHSRLAEGVPDAAEQADATVS</sequence>
<dbReference type="Proteomes" id="UP000011074">
    <property type="component" value="Chromosome"/>
</dbReference>
<dbReference type="GO" id="GO:0016020">
    <property type="term" value="C:membrane"/>
    <property type="evidence" value="ECO:0007669"/>
    <property type="project" value="UniProtKB-SubCell"/>
</dbReference>
<feature type="transmembrane region" description="Helical" evidence="7">
    <location>
        <begin position="434"/>
        <end position="455"/>
    </location>
</feature>
<evidence type="ECO:0000256" key="4">
    <source>
        <dbReference type="ARBA" id="ARBA00022989"/>
    </source>
</evidence>
<dbReference type="PANTHER" id="PTHR43243:SF4">
    <property type="entry name" value="CATIONIC AMINO ACID TRANSPORTER 4"/>
    <property type="match status" value="1"/>
</dbReference>
<feature type="transmembrane region" description="Helical" evidence="7">
    <location>
        <begin position="390"/>
        <end position="414"/>
    </location>
</feature>
<reference evidence="8" key="3">
    <citation type="journal article" date="2021" name="bioRxiv">
        <title>Bilateral symmetry of linear streptomycete chromosomes.</title>
        <authorList>
            <person name="Algora-Gallardo L."/>
            <person name="Schniete J.K."/>
            <person name="Mark D.R."/>
            <person name="Hunter I.S."/>
            <person name="Herron P.R."/>
        </authorList>
    </citation>
    <scope>NUCLEOTIDE SEQUENCE</scope>
    <source>
        <strain evidence="8">ATCC 10970</strain>
    </source>
</reference>
<feature type="transmembrane region" description="Helical" evidence="7">
    <location>
        <begin position="214"/>
        <end position="243"/>
    </location>
</feature>
<protein>
    <submittedName>
        <fullName evidence="8">Amino acid permease</fullName>
    </submittedName>
</protein>
<feature type="transmembrane region" description="Helical" evidence="7">
    <location>
        <begin position="511"/>
        <end position="530"/>
    </location>
</feature>
<feature type="transmembrane region" description="Helical" evidence="7">
    <location>
        <begin position="263"/>
        <end position="283"/>
    </location>
</feature>
<name>A0A8A1UHX2_STRR1</name>
<evidence type="ECO:0000256" key="2">
    <source>
        <dbReference type="ARBA" id="ARBA00022448"/>
    </source>
</evidence>
<reference evidence="8" key="1">
    <citation type="submission" date="2012-12" db="EMBL/GenBank/DDBJ databases">
        <authorList>
            <person name="Pethick F.E."/>
            <person name="MacFadyen A.C."/>
            <person name="Tang Z."/>
            <person name="Sangal V."/>
            <person name="Tze-Tze L."/>
            <person name="Chu J."/>
            <person name="Guo M."/>
            <person name="Kirby R."/>
            <person name="Hoskisson P.A."/>
            <person name="Herron P.R."/>
            <person name="Hunter I.S."/>
        </authorList>
    </citation>
    <scope>NUCLEOTIDE SEQUENCE</scope>
    <source>
        <strain evidence="8">ATCC 10970</strain>
    </source>
</reference>
<dbReference type="GO" id="GO:0015171">
    <property type="term" value="F:amino acid transmembrane transporter activity"/>
    <property type="evidence" value="ECO:0007669"/>
    <property type="project" value="TreeGrafter"/>
</dbReference>
<evidence type="ECO:0000256" key="3">
    <source>
        <dbReference type="ARBA" id="ARBA00022692"/>
    </source>
</evidence>
<dbReference type="EMBL" id="CP048261">
    <property type="protein sequence ID" value="QST79589.1"/>
    <property type="molecule type" value="Genomic_DNA"/>
</dbReference>
<feature type="transmembrane region" description="Helical" evidence="7">
    <location>
        <begin position="542"/>
        <end position="561"/>
    </location>
</feature>
<feature type="transmembrane region" description="Helical" evidence="7">
    <location>
        <begin position="567"/>
        <end position="586"/>
    </location>
</feature>
<keyword evidence="2" id="KW-0813">Transport</keyword>
<dbReference type="AlphaFoldDB" id="A0A8A1UHX2"/>
<feature type="transmembrane region" description="Helical" evidence="7">
    <location>
        <begin position="295"/>
        <end position="313"/>
    </location>
</feature>
<proteinExistence type="predicted"/>
<feature type="transmembrane region" description="Helical" evidence="7">
    <location>
        <begin position="171"/>
        <end position="193"/>
    </location>
</feature>
<feature type="transmembrane region" description="Helical" evidence="7">
    <location>
        <begin position="487"/>
        <end position="505"/>
    </location>
</feature>
<dbReference type="Pfam" id="PF13520">
    <property type="entry name" value="AA_permease_2"/>
    <property type="match status" value="1"/>
</dbReference>
<keyword evidence="5 7" id="KW-0472">Membrane</keyword>
<dbReference type="PANTHER" id="PTHR43243">
    <property type="entry name" value="INNER MEMBRANE TRANSPORTER YGJI-RELATED"/>
    <property type="match status" value="1"/>
</dbReference>
<evidence type="ECO:0000256" key="7">
    <source>
        <dbReference type="SAM" id="Phobius"/>
    </source>
</evidence>
<evidence type="ECO:0000256" key="5">
    <source>
        <dbReference type="ARBA" id="ARBA00023136"/>
    </source>
</evidence>
<accession>A0A8A1UHX2</accession>
<dbReference type="Gene3D" id="1.20.1740.10">
    <property type="entry name" value="Amino acid/polyamine transporter I"/>
    <property type="match status" value="1"/>
</dbReference>
<gene>
    <name evidence="8" type="ORF">SRIM_004835</name>
</gene>
<feature type="transmembrane region" description="Helical" evidence="7">
    <location>
        <begin position="349"/>
        <end position="369"/>
    </location>
</feature>
<feature type="transmembrane region" description="Helical" evidence="7">
    <location>
        <begin position="140"/>
        <end position="159"/>
    </location>
</feature>
<reference evidence="8" key="2">
    <citation type="submission" date="2020-01" db="EMBL/GenBank/DDBJ databases">
        <authorList>
            <person name="Algora L."/>
            <person name="Schniete J.K."/>
            <person name="MacFadyen A."/>
            <person name="Hoskisson P.A."/>
            <person name="Hunter I.S."/>
            <person name="Herron P.R."/>
        </authorList>
    </citation>
    <scope>NUCLEOTIDE SEQUENCE</scope>
    <source>
        <strain evidence="8">ATCC 10970</strain>
    </source>
</reference>
<dbReference type="InterPro" id="IPR002293">
    <property type="entry name" value="AA/rel_permease1"/>
</dbReference>
<feature type="region of interest" description="Disordered" evidence="6">
    <location>
        <begin position="1"/>
        <end position="40"/>
    </location>
</feature>
<evidence type="ECO:0000313" key="8">
    <source>
        <dbReference type="EMBL" id="QST79589.1"/>
    </source>
</evidence>
<comment type="subcellular location">
    <subcellularLocation>
        <location evidence="1">Membrane</location>
        <topology evidence="1">Multi-pass membrane protein</topology>
    </subcellularLocation>
</comment>
<keyword evidence="4 7" id="KW-1133">Transmembrane helix</keyword>
<evidence type="ECO:0000313" key="9">
    <source>
        <dbReference type="Proteomes" id="UP000011074"/>
    </source>
</evidence>
<organism evidence="8 9">
    <name type="scientific">Streptomyces rimosus subsp. rimosus (strain ATCC 10970 / DSM 40260 / JCM 4667 / NRRL 2234)</name>
    <dbReference type="NCBI Taxonomy" id="1265868"/>
    <lineage>
        <taxon>Bacteria</taxon>
        <taxon>Bacillati</taxon>
        <taxon>Actinomycetota</taxon>
        <taxon>Actinomycetes</taxon>
        <taxon>Kitasatosporales</taxon>
        <taxon>Streptomycetaceae</taxon>
        <taxon>Streptomyces</taxon>
    </lineage>
</organism>
<evidence type="ECO:0000256" key="6">
    <source>
        <dbReference type="SAM" id="MobiDB-lite"/>
    </source>
</evidence>
<keyword evidence="3 7" id="KW-0812">Transmembrane</keyword>
<evidence type="ECO:0000256" key="1">
    <source>
        <dbReference type="ARBA" id="ARBA00004141"/>
    </source>
</evidence>